<feature type="transmembrane region" description="Helical" evidence="1">
    <location>
        <begin position="42"/>
        <end position="63"/>
    </location>
</feature>
<dbReference type="EMBL" id="CP127162">
    <property type="protein sequence ID" value="WIV17509.1"/>
    <property type="molecule type" value="Genomic_DNA"/>
</dbReference>
<feature type="transmembrane region" description="Helical" evidence="1">
    <location>
        <begin position="6"/>
        <end position="22"/>
    </location>
</feature>
<organism evidence="2 3">
    <name type="scientific">Paenibacillus polygoni</name>
    <dbReference type="NCBI Taxonomy" id="3050112"/>
    <lineage>
        <taxon>Bacteria</taxon>
        <taxon>Bacillati</taxon>
        <taxon>Bacillota</taxon>
        <taxon>Bacilli</taxon>
        <taxon>Bacillales</taxon>
        <taxon>Paenibacillaceae</taxon>
        <taxon>Paenibacillus</taxon>
    </lineage>
</organism>
<proteinExistence type="predicted"/>
<keyword evidence="1" id="KW-0812">Transmembrane</keyword>
<evidence type="ECO:0000313" key="3">
    <source>
        <dbReference type="Proteomes" id="UP001236415"/>
    </source>
</evidence>
<keyword evidence="1" id="KW-0472">Membrane</keyword>
<name>A0ABY8WXP2_9BACL</name>
<gene>
    <name evidence="2" type="ORF">QPK24_13850</name>
</gene>
<feature type="transmembrane region" description="Helical" evidence="1">
    <location>
        <begin position="101"/>
        <end position="125"/>
    </location>
</feature>
<keyword evidence="3" id="KW-1185">Reference proteome</keyword>
<keyword evidence="1" id="KW-1133">Transmembrane helix</keyword>
<protein>
    <submittedName>
        <fullName evidence="2">Uncharacterized protein</fullName>
    </submittedName>
</protein>
<sequence length="128" mass="14338">MAFSSLVILFMFIVLILAFLFVRLVRKKLAPTFAGFTLRTKYIYSILVIIVFLYQISFLLVFLTDQLYKLTDPWADLYWGSAGILGIMSGIAGVNMSSKFVVLCSIVQMVLGMLLLMLFVISAGITSM</sequence>
<dbReference type="RefSeq" id="WP_285741999.1">
    <property type="nucleotide sequence ID" value="NZ_CP127162.1"/>
</dbReference>
<feature type="transmembrane region" description="Helical" evidence="1">
    <location>
        <begin position="75"/>
        <end position="94"/>
    </location>
</feature>
<accession>A0ABY8WXP2</accession>
<reference evidence="2 3" key="1">
    <citation type="submission" date="2023-06" db="EMBL/GenBank/DDBJ databases">
        <title>Paenibacillus polygonum sp. nov., an endophytic bacterium, isolated from Polygonum lapathifolium L. in Nanji Wetland National Nature Reserve, South of Poyang Lake, Jiangxi Province, China.</title>
        <authorList>
            <person name="Yu Z."/>
        </authorList>
    </citation>
    <scope>NUCLEOTIDE SEQUENCE [LARGE SCALE GENOMIC DNA]</scope>
    <source>
        <strain evidence="2 3">C31</strain>
    </source>
</reference>
<dbReference type="Proteomes" id="UP001236415">
    <property type="component" value="Chromosome"/>
</dbReference>
<evidence type="ECO:0000313" key="2">
    <source>
        <dbReference type="EMBL" id="WIV17509.1"/>
    </source>
</evidence>
<evidence type="ECO:0000256" key="1">
    <source>
        <dbReference type="SAM" id="Phobius"/>
    </source>
</evidence>